<dbReference type="GO" id="GO:0005829">
    <property type="term" value="C:cytosol"/>
    <property type="evidence" value="ECO:0007669"/>
    <property type="project" value="TreeGrafter"/>
</dbReference>
<feature type="domain" description="YqgF/RNase H-like" evidence="6">
    <location>
        <begin position="12"/>
        <end position="112"/>
    </location>
</feature>
<dbReference type="NCBIfam" id="TIGR00250">
    <property type="entry name" value="RNAse_H_YqgF"/>
    <property type="match status" value="1"/>
</dbReference>
<dbReference type="EMBL" id="SAWY01000005">
    <property type="protein sequence ID" value="TPH18063.1"/>
    <property type="molecule type" value="Genomic_DNA"/>
</dbReference>
<dbReference type="CDD" id="cd16964">
    <property type="entry name" value="YqgF"/>
    <property type="match status" value="1"/>
</dbReference>
<dbReference type="GO" id="GO:0000967">
    <property type="term" value="P:rRNA 5'-end processing"/>
    <property type="evidence" value="ECO:0007669"/>
    <property type="project" value="UniProtKB-UniRule"/>
</dbReference>
<comment type="similarity">
    <text evidence="5">Belongs to the YqgF HJR family.</text>
</comment>
<keyword evidence="8" id="KW-1185">Reference proteome</keyword>
<evidence type="ECO:0000313" key="7">
    <source>
        <dbReference type="EMBL" id="TPH18063.1"/>
    </source>
</evidence>
<evidence type="ECO:0000256" key="5">
    <source>
        <dbReference type="HAMAP-Rule" id="MF_00651"/>
    </source>
</evidence>
<protein>
    <recommendedName>
        <fullName evidence="5">Putative pre-16S rRNA nuclease</fullName>
        <ecNumber evidence="5">3.1.-.-</ecNumber>
    </recommendedName>
</protein>
<dbReference type="FunFam" id="3.30.420.140:FF:000002">
    <property type="entry name" value="Putative pre-16S rRNA nuclease"/>
    <property type="match status" value="1"/>
</dbReference>
<dbReference type="GO" id="GO:0004518">
    <property type="term" value="F:nuclease activity"/>
    <property type="evidence" value="ECO:0007669"/>
    <property type="project" value="UniProtKB-KW"/>
</dbReference>
<keyword evidence="1 5" id="KW-0963">Cytoplasm</keyword>
<evidence type="ECO:0000256" key="2">
    <source>
        <dbReference type="ARBA" id="ARBA00022517"/>
    </source>
</evidence>
<dbReference type="RefSeq" id="WP_140601681.1">
    <property type="nucleotide sequence ID" value="NZ_SAWY01000005.1"/>
</dbReference>
<comment type="function">
    <text evidence="5">Could be a nuclease involved in processing of the 5'-end of pre-16S rRNA.</text>
</comment>
<dbReference type="InterPro" id="IPR012337">
    <property type="entry name" value="RNaseH-like_sf"/>
</dbReference>
<reference evidence="7 8" key="1">
    <citation type="submission" date="2019-01" db="EMBL/GenBank/DDBJ databases">
        <title>Litorilituus lipolytica sp. nov., isolated from intertidal sand of the Yellow Sea in China.</title>
        <authorList>
            <person name="Liu A."/>
        </authorList>
    </citation>
    <scope>NUCLEOTIDE SEQUENCE [LARGE SCALE GENOMIC DNA]</scope>
    <source>
        <strain evidence="7 8">RZ04</strain>
    </source>
</reference>
<evidence type="ECO:0000256" key="1">
    <source>
        <dbReference type="ARBA" id="ARBA00022490"/>
    </source>
</evidence>
<dbReference type="GO" id="GO:0016788">
    <property type="term" value="F:hydrolase activity, acting on ester bonds"/>
    <property type="evidence" value="ECO:0007669"/>
    <property type="project" value="UniProtKB-UniRule"/>
</dbReference>
<keyword evidence="2 5" id="KW-0690">Ribosome biogenesis</keyword>
<proteinExistence type="inferred from homology"/>
<accession>A0A502L7J4</accession>
<dbReference type="PANTHER" id="PTHR33317">
    <property type="entry name" value="POLYNUCLEOTIDYL TRANSFERASE, RIBONUCLEASE H-LIKE SUPERFAMILY PROTEIN"/>
    <property type="match status" value="1"/>
</dbReference>
<dbReference type="InterPro" id="IPR037027">
    <property type="entry name" value="YqgF/RNaseH-like_dom_sf"/>
</dbReference>
<dbReference type="Pfam" id="PF03652">
    <property type="entry name" value="RuvX"/>
    <property type="match status" value="1"/>
</dbReference>
<dbReference type="EC" id="3.1.-.-" evidence="5"/>
<evidence type="ECO:0000313" key="8">
    <source>
        <dbReference type="Proteomes" id="UP000315303"/>
    </source>
</evidence>
<dbReference type="HAMAP" id="MF_00651">
    <property type="entry name" value="Nuclease_YqgF"/>
    <property type="match status" value="1"/>
</dbReference>
<dbReference type="PANTHER" id="PTHR33317:SF4">
    <property type="entry name" value="POLYNUCLEOTIDYL TRANSFERASE, RIBONUCLEASE H-LIKE SUPERFAMILY PROTEIN"/>
    <property type="match status" value="1"/>
</dbReference>
<evidence type="ECO:0000256" key="3">
    <source>
        <dbReference type="ARBA" id="ARBA00022722"/>
    </source>
</evidence>
<dbReference type="Proteomes" id="UP000315303">
    <property type="component" value="Unassembled WGS sequence"/>
</dbReference>
<name>A0A502L7J4_9GAMM</name>
<dbReference type="OrthoDB" id="9796140at2"/>
<dbReference type="Gene3D" id="3.30.420.140">
    <property type="entry name" value="YqgF/RNase H-like domain"/>
    <property type="match status" value="1"/>
</dbReference>
<dbReference type="InterPro" id="IPR006641">
    <property type="entry name" value="YqgF/RNaseH-like_dom"/>
</dbReference>
<dbReference type="SUPFAM" id="SSF53098">
    <property type="entry name" value="Ribonuclease H-like"/>
    <property type="match status" value="1"/>
</dbReference>
<comment type="subcellular location">
    <subcellularLocation>
        <location evidence="5">Cytoplasm</location>
    </subcellularLocation>
</comment>
<comment type="caution">
    <text evidence="7">The sequence shown here is derived from an EMBL/GenBank/DDBJ whole genome shotgun (WGS) entry which is preliminary data.</text>
</comment>
<evidence type="ECO:0000259" key="6">
    <source>
        <dbReference type="SMART" id="SM00732"/>
    </source>
</evidence>
<gene>
    <name evidence="7" type="primary">ruvX</name>
    <name evidence="7" type="ORF">EPA86_02805</name>
</gene>
<dbReference type="AlphaFoldDB" id="A0A502L7J4"/>
<dbReference type="SMART" id="SM00732">
    <property type="entry name" value="YqgFc"/>
    <property type="match status" value="1"/>
</dbReference>
<organism evidence="7 8">
    <name type="scientific">Litorilituus lipolyticus</name>
    <dbReference type="NCBI Taxonomy" id="2491017"/>
    <lineage>
        <taxon>Bacteria</taxon>
        <taxon>Pseudomonadati</taxon>
        <taxon>Pseudomonadota</taxon>
        <taxon>Gammaproteobacteria</taxon>
        <taxon>Alteromonadales</taxon>
        <taxon>Colwelliaceae</taxon>
        <taxon>Litorilituus</taxon>
    </lineage>
</organism>
<keyword evidence="4 5" id="KW-0378">Hydrolase</keyword>
<sequence length="149" mass="16512">MAKQKATPVGQRTLIGFDFGKKYIGVAVGQEITGSATPLGSIKASDGIPHWDSLANFLKEWQPDLIIVGLPLNMDGSEQQLTLDAKKFGNRVSGRFGIKVEFQDERLTTADAKEQLFSRGGYRNLKKDNIDAESARLILESFFEQQYGE</sequence>
<keyword evidence="3 5" id="KW-0540">Nuclease</keyword>
<evidence type="ECO:0000256" key="4">
    <source>
        <dbReference type="ARBA" id="ARBA00022801"/>
    </source>
</evidence>
<dbReference type="InterPro" id="IPR005227">
    <property type="entry name" value="YqgF"/>
</dbReference>